<reference evidence="2" key="1">
    <citation type="submission" date="2022-07" db="EMBL/GenBank/DDBJ databases">
        <title>Tahibacter sp., a new gammaproteobacterium isolated from the silt sample collected at pig farm.</title>
        <authorList>
            <person name="Chen H."/>
        </authorList>
    </citation>
    <scope>NUCLEOTIDE SEQUENCE</scope>
    <source>
        <strain evidence="2">P2K</strain>
    </source>
</reference>
<gene>
    <name evidence="2" type="ORF">NM961_01705</name>
</gene>
<dbReference type="Gene3D" id="2.50.20.10">
    <property type="entry name" value="Lipoprotein localisation LolA/LolB/LppX"/>
    <property type="match status" value="1"/>
</dbReference>
<dbReference type="Proteomes" id="UP001165498">
    <property type="component" value="Unassembled WGS sequence"/>
</dbReference>
<evidence type="ECO:0000313" key="2">
    <source>
        <dbReference type="EMBL" id="MCQ4163416.1"/>
    </source>
</evidence>
<feature type="signal peptide" evidence="1">
    <location>
        <begin position="1"/>
        <end position="24"/>
    </location>
</feature>
<comment type="caution">
    <text evidence="2">The sequence shown here is derived from an EMBL/GenBank/DDBJ whole genome shotgun (WGS) entry which is preliminary data.</text>
</comment>
<evidence type="ECO:0000256" key="1">
    <source>
        <dbReference type="SAM" id="SignalP"/>
    </source>
</evidence>
<keyword evidence="3" id="KW-1185">Reference proteome</keyword>
<sequence length="453" mass="50705">MFVTGWRRLPLLCISALFACAAQAAVPPPQAAQLDKDLTPLGAERAGNSSGTIPAWTGGLTTPPAEYKLGGSHPDPYAKDAVAFAIDAGNAARFAEKLTPGQLALLKKYPSLKFNVYPTRRSAAFPARTYEMTRKNAVSAKLADGSDVLNDAAEGFPFPLPQSGAEAMWNHKLKYRGIALSRWWNQAAPTAAGQFVLARVREEFLFPYFRQGTSLSAIDNVFSYYFQSVESPARLAGNMQVVHETLNPTVAPRDVWLYNAGQRRVRRAPNVAYDNPGTASEGLRTNDMLDMFNGALDRYEWKLVGKRELYVPYNAYRADSSELKPEDLVKPGHLDPRHLRYELHRVWVVEATLKAGQRHINPRRTYYIDEDSWQILLADHYDSKGKLWRVSEAHVINYYEVPMVSPTLEVHYDLLNGRYLVSGLDNQDEQINFGLTRTPADFAPAALRTRGIQ</sequence>
<proteinExistence type="predicted"/>
<accession>A0ABT1QLL7</accession>
<keyword evidence="1" id="KW-0732">Signal</keyword>
<dbReference type="InterPro" id="IPR010752">
    <property type="entry name" value="DUF1329"/>
</dbReference>
<name>A0ABT1QLL7_9GAMM</name>
<evidence type="ECO:0000313" key="3">
    <source>
        <dbReference type="Proteomes" id="UP001165498"/>
    </source>
</evidence>
<protein>
    <submittedName>
        <fullName evidence="2">DUF1329 domain-containing protein</fullName>
    </submittedName>
</protein>
<dbReference type="EMBL" id="JANFQO010000001">
    <property type="protein sequence ID" value="MCQ4163416.1"/>
    <property type="molecule type" value="Genomic_DNA"/>
</dbReference>
<organism evidence="2 3">
    <name type="scientific">Tahibacter harae</name>
    <dbReference type="NCBI Taxonomy" id="2963937"/>
    <lineage>
        <taxon>Bacteria</taxon>
        <taxon>Pseudomonadati</taxon>
        <taxon>Pseudomonadota</taxon>
        <taxon>Gammaproteobacteria</taxon>
        <taxon>Lysobacterales</taxon>
        <taxon>Rhodanobacteraceae</taxon>
        <taxon>Tahibacter</taxon>
    </lineage>
</organism>
<dbReference type="Pfam" id="PF07044">
    <property type="entry name" value="DUF1329"/>
    <property type="match status" value="1"/>
</dbReference>
<dbReference type="CDD" id="cd16329">
    <property type="entry name" value="LolA_like"/>
    <property type="match status" value="1"/>
</dbReference>
<feature type="chain" id="PRO_5045405854" evidence="1">
    <location>
        <begin position="25"/>
        <end position="453"/>
    </location>
</feature>
<dbReference type="RefSeq" id="WP_255910548.1">
    <property type="nucleotide sequence ID" value="NZ_JANFQO010000001.1"/>
</dbReference>
<dbReference type="PROSITE" id="PS51257">
    <property type="entry name" value="PROKAR_LIPOPROTEIN"/>
    <property type="match status" value="1"/>
</dbReference>